<keyword evidence="4" id="KW-0479">Metal-binding</keyword>
<evidence type="ECO:0000256" key="6">
    <source>
        <dbReference type="ARBA" id="ARBA00023014"/>
    </source>
</evidence>
<dbReference type="AlphaFoldDB" id="A0A0C1TVE1"/>
<dbReference type="Proteomes" id="UP000031433">
    <property type="component" value="Unassembled WGS sequence"/>
</dbReference>
<keyword evidence="3" id="KW-0949">S-adenosyl-L-methionine</keyword>
<accession>A0A0C1TVE1</accession>
<dbReference type="InterPro" id="IPR023885">
    <property type="entry name" value="4Fe4S-binding_SPASM_dom"/>
</dbReference>
<dbReference type="SFLD" id="SFLDG01387">
    <property type="entry name" value="BtrN-like_SPASM_domain_contain"/>
    <property type="match status" value="1"/>
</dbReference>
<feature type="domain" description="Radical SAM core" evidence="7">
    <location>
        <begin position="23"/>
        <end position="239"/>
    </location>
</feature>
<dbReference type="InterPro" id="IPR013785">
    <property type="entry name" value="Aldolase_TIM"/>
</dbReference>
<comment type="cofactor">
    <cofactor evidence="1">
        <name>[4Fe-4S] cluster</name>
        <dbReference type="ChEBI" id="CHEBI:49883"/>
    </cofactor>
</comment>
<dbReference type="PROSITE" id="PS51918">
    <property type="entry name" value="RADICAL_SAM"/>
    <property type="match status" value="1"/>
</dbReference>
<dbReference type="GO" id="GO:0051536">
    <property type="term" value="F:iron-sulfur cluster binding"/>
    <property type="evidence" value="ECO:0007669"/>
    <property type="project" value="UniProtKB-KW"/>
</dbReference>
<proteinExistence type="predicted"/>
<evidence type="ECO:0000256" key="1">
    <source>
        <dbReference type="ARBA" id="ARBA00001966"/>
    </source>
</evidence>
<dbReference type="GO" id="GO:0046872">
    <property type="term" value="F:metal ion binding"/>
    <property type="evidence" value="ECO:0007669"/>
    <property type="project" value="UniProtKB-KW"/>
</dbReference>
<dbReference type="PANTHER" id="PTHR11228:SF34">
    <property type="entry name" value="TUNGSTEN-CONTAINING ALDEHYDE FERREDOXIN OXIDOREDUCTASE COFACTOR MODIFYING PROTEIN"/>
    <property type="match status" value="1"/>
</dbReference>
<evidence type="ECO:0000313" key="8">
    <source>
        <dbReference type="EMBL" id="KIE43358.1"/>
    </source>
</evidence>
<sequence>MKAQIKPRINQEGRTRLEEVIPLETPFVLFVDPSSACNFRCKFCPNGDPALIRETGRWQGNMDFSLYRKIIDDLKAFPEPLKVLRLYKDGEPFLNKRFADMVRYAKQSGVARFIDTTTNGSLLDPETIRPVLDAGIDRINISVDGLSDQQFLEFAGARVNFDRFVDNIRHLYAMKGECEILIKIAGDFLSPADKERFFSTFGDYADRIFIENMAPCWPEFDLADRLDVPMDTGIYGQPVGEVLVCPYIFYSLSVNSDGTVSLCFLDWARKLIVGDLRRESLKDIWTGERIQSHRIAHLLGQRKQDPVCGDCGQLTHCLPDNIDPFRDVLLEKVRTSKP</sequence>
<evidence type="ECO:0000256" key="5">
    <source>
        <dbReference type="ARBA" id="ARBA00023004"/>
    </source>
</evidence>
<evidence type="ECO:0000256" key="2">
    <source>
        <dbReference type="ARBA" id="ARBA00022485"/>
    </source>
</evidence>
<keyword evidence="6" id="KW-0411">Iron-sulfur</keyword>
<dbReference type="EMBL" id="JXBL01000001">
    <property type="protein sequence ID" value="KIE43358.1"/>
    <property type="molecule type" value="Genomic_DNA"/>
</dbReference>
<dbReference type="CDD" id="cd01335">
    <property type="entry name" value="Radical_SAM"/>
    <property type="match status" value="1"/>
</dbReference>
<dbReference type="Pfam" id="PF13186">
    <property type="entry name" value="SPASM"/>
    <property type="match status" value="1"/>
</dbReference>
<keyword evidence="2" id="KW-0004">4Fe-4S</keyword>
<dbReference type="SFLD" id="SFLDG01067">
    <property type="entry name" value="SPASM/twitch_domain_containing"/>
    <property type="match status" value="1"/>
</dbReference>
<dbReference type="InterPro" id="IPR007197">
    <property type="entry name" value="rSAM"/>
</dbReference>
<keyword evidence="5" id="KW-0408">Iron</keyword>
<evidence type="ECO:0000259" key="7">
    <source>
        <dbReference type="PROSITE" id="PS51918"/>
    </source>
</evidence>
<evidence type="ECO:0000256" key="4">
    <source>
        <dbReference type="ARBA" id="ARBA00022723"/>
    </source>
</evidence>
<evidence type="ECO:0000256" key="3">
    <source>
        <dbReference type="ARBA" id="ARBA00022691"/>
    </source>
</evidence>
<dbReference type="PANTHER" id="PTHR11228">
    <property type="entry name" value="RADICAL SAM DOMAIN PROTEIN"/>
    <property type="match status" value="1"/>
</dbReference>
<comment type="caution">
    <text evidence="8">The sequence shown here is derived from an EMBL/GenBank/DDBJ whole genome shotgun (WGS) entry which is preliminary data.</text>
</comment>
<gene>
    <name evidence="8" type="ORF">SE37_12310</name>
</gene>
<evidence type="ECO:0000313" key="9">
    <source>
        <dbReference type="Proteomes" id="UP000031433"/>
    </source>
</evidence>
<dbReference type="SUPFAM" id="SSF102114">
    <property type="entry name" value="Radical SAM enzymes"/>
    <property type="match status" value="1"/>
</dbReference>
<protein>
    <submittedName>
        <fullName evidence="8">Radical SAM protein</fullName>
    </submittedName>
</protein>
<dbReference type="InterPro" id="IPR034391">
    <property type="entry name" value="AdoMet-like_SPASM_containing"/>
</dbReference>
<dbReference type="SFLD" id="SFLDS00029">
    <property type="entry name" value="Radical_SAM"/>
    <property type="match status" value="1"/>
</dbReference>
<dbReference type="CDD" id="cd21127">
    <property type="entry name" value="SPASM_rSAM"/>
    <property type="match status" value="1"/>
</dbReference>
<dbReference type="InterPro" id="IPR050377">
    <property type="entry name" value="Radical_SAM_PqqE_MftC-like"/>
</dbReference>
<dbReference type="RefSeq" id="WP_039646754.1">
    <property type="nucleotide sequence ID" value="NZ_JXBL01000001.1"/>
</dbReference>
<name>A0A0C1TVE1_9BACT</name>
<reference evidence="8 9" key="1">
    <citation type="submission" date="2015-01" db="EMBL/GenBank/DDBJ databases">
        <title>Genome sequence of the anaerobic bacterium Geobacter soli GSS01, a dissimilatory Fe(III) reducer from soil.</title>
        <authorList>
            <person name="Yang G."/>
            <person name="Zhou S."/>
        </authorList>
    </citation>
    <scope>NUCLEOTIDE SEQUENCE [LARGE SCALE GENOMIC DNA]</scope>
    <source>
        <strain evidence="8 9">GSS01</strain>
    </source>
</reference>
<keyword evidence="9" id="KW-1185">Reference proteome</keyword>
<dbReference type="GO" id="GO:0003824">
    <property type="term" value="F:catalytic activity"/>
    <property type="evidence" value="ECO:0007669"/>
    <property type="project" value="InterPro"/>
</dbReference>
<dbReference type="InterPro" id="IPR058240">
    <property type="entry name" value="rSAM_sf"/>
</dbReference>
<dbReference type="Gene3D" id="3.20.20.70">
    <property type="entry name" value="Aldolase class I"/>
    <property type="match status" value="1"/>
</dbReference>
<organism evidence="8 9">
    <name type="scientific">Geobacter soli</name>
    <dbReference type="NCBI Taxonomy" id="1510391"/>
    <lineage>
        <taxon>Bacteria</taxon>
        <taxon>Pseudomonadati</taxon>
        <taxon>Thermodesulfobacteriota</taxon>
        <taxon>Desulfuromonadia</taxon>
        <taxon>Geobacterales</taxon>
        <taxon>Geobacteraceae</taxon>
        <taxon>Geobacter</taxon>
    </lineage>
</organism>
<dbReference type="Pfam" id="PF04055">
    <property type="entry name" value="Radical_SAM"/>
    <property type="match status" value="1"/>
</dbReference>